<reference evidence="2" key="1">
    <citation type="submission" date="2025-08" db="UniProtKB">
        <authorList>
            <consortium name="RefSeq"/>
        </authorList>
    </citation>
    <scope>IDENTIFICATION</scope>
    <source>
        <tissue evidence="2">Muscle</tissue>
    </source>
</reference>
<dbReference type="KEGG" id="ccar:109088839"/>
<dbReference type="Pfam" id="PF16297">
    <property type="entry name" value="DUF4939"/>
    <property type="match status" value="1"/>
</dbReference>
<evidence type="ECO:0000259" key="1">
    <source>
        <dbReference type="Pfam" id="PF16297"/>
    </source>
</evidence>
<dbReference type="AlphaFoldDB" id="A0A9Q9ZI30"/>
<dbReference type="Proteomes" id="UP001155660">
    <property type="component" value="Unplaced"/>
</dbReference>
<dbReference type="OrthoDB" id="8963439at2759"/>
<sequence>MDPQSPAPADLLQELGNLLRAALTSTSTPQSASASPMALPASYVGEPAGCGGFLLQVSLYIEAQLQEFSTDCTKVAFLISLLSGRVLQWAKAIWDANSVMNNSYEAFTTQEVFGSSADEISVTD</sequence>
<feature type="domain" description="DUF4939" evidence="1">
    <location>
        <begin position="21"/>
        <end position="118"/>
    </location>
</feature>
<accession>A0A9Q9ZI30</accession>
<organism evidence="2">
    <name type="scientific">Cyprinus carpio</name>
    <name type="common">Common carp</name>
    <dbReference type="NCBI Taxonomy" id="7962"/>
    <lineage>
        <taxon>Eukaryota</taxon>
        <taxon>Metazoa</taxon>
        <taxon>Chordata</taxon>
        <taxon>Craniata</taxon>
        <taxon>Vertebrata</taxon>
        <taxon>Euteleostomi</taxon>
        <taxon>Actinopterygii</taxon>
        <taxon>Neopterygii</taxon>
        <taxon>Teleostei</taxon>
        <taxon>Ostariophysi</taxon>
        <taxon>Cypriniformes</taxon>
        <taxon>Cyprinidae</taxon>
        <taxon>Cyprininae</taxon>
        <taxon>Cyprinus</taxon>
    </lineage>
</organism>
<proteinExistence type="predicted"/>
<dbReference type="InterPro" id="IPR032549">
    <property type="entry name" value="DUF4939"/>
</dbReference>
<dbReference type="GeneID" id="109088839"/>
<protein>
    <submittedName>
        <fullName evidence="2">Protein LDOC1-like</fullName>
    </submittedName>
</protein>
<name>A0A9Q9ZI30_CYPCA</name>
<evidence type="ECO:0000313" key="2">
    <source>
        <dbReference type="RefSeq" id="XP_018958548.1"/>
    </source>
</evidence>
<gene>
    <name evidence="2" type="primary">LOC109088839</name>
</gene>
<dbReference type="RefSeq" id="XP_018958548.1">
    <property type="nucleotide sequence ID" value="XM_019103003.1"/>
</dbReference>